<evidence type="ECO:0000313" key="1">
    <source>
        <dbReference type="EMBL" id="EQD57193.1"/>
    </source>
</evidence>
<proteinExistence type="predicted"/>
<dbReference type="SUPFAM" id="SSF53474">
    <property type="entry name" value="alpha/beta-Hydrolases"/>
    <property type="match status" value="1"/>
</dbReference>
<organism evidence="1">
    <name type="scientific">mine drainage metagenome</name>
    <dbReference type="NCBI Taxonomy" id="410659"/>
    <lineage>
        <taxon>unclassified sequences</taxon>
        <taxon>metagenomes</taxon>
        <taxon>ecological metagenomes</taxon>
    </lineage>
</organism>
<dbReference type="AlphaFoldDB" id="T1AL32"/>
<gene>
    <name evidence="1" type="ORF">B2A_04925</name>
</gene>
<reference evidence="1" key="1">
    <citation type="submission" date="2013-08" db="EMBL/GenBank/DDBJ databases">
        <authorList>
            <person name="Mendez C."/>
            <person name="Richter M."/>
            <person name="Ferrer M."/>
            <person name="Sanchez J."/>
        </authorList>
    </citation>
    <scope>NUCLEOTIDE SEQUENCE</scope>
</reference>
<comment type="caution">
    <text evidence="1">The sequence shown here is derived from an EMBL/GenBank/DDBJ whole genome shotgun (WGS) entry which is preliminary data.</text>
</comment>
<dbReference type="InterPro" id="IPR029058">
    <property type="entry name" value="AB_hydrolase_fold"/>
</dbReference>
<feature type="non-terminal residue" evidence="1">
    <location>
        <position position="175"/>
    </location>
</feature>
<feature type="non-terminal residue" evidence="1">
    <location>
        <position position="1"/>
    </location>
</feature>
<protein>
    <submittedName>
        <fullName evidence="1">Esterase</fullName>
    </submittedName>
</protein>
<dbReference type="EMBL" id="AUZZ01003357">
    <property type="protein sequence ID" value="EQD57193.1"/>
    <property type="molecule type" value="Genomic_DNA"/>
</dbReference>
<dbReference type="Gene3D" id="3.40.50.1820">
    <property type="entry name" value="alpha/beta hydrolase"/>
    <property type="match status" value="1"/>
</dbReference>
<reference evidence="1" key="2">
    <citation type="journal article" date="2014" name="ISME J.">
        <title>Microbial stratification in low pH oxic and suboxic macroscopic growths along an acid mine drainage.</title>
        <authorList>
            <person name="Mendez-Garcia C."/>
            <person name="Mesa V."/>
            <person name="Sprenger R.R."/>
            <person name="Richter M."/>
            <person name="Diez M.S."/>
            <person name="Solano J."/>
            <person name="Bargiela R."/>
            <person name="Golyshina O.V."/>
            <person name="Manteca A."/>
            <person name="Ramos J.L."/>
            <person name="Gallego J.R."/>
            <person name="Llorente I."/>
            <person name="Martins Dos Santos V.A."/>
            <person name="Jensen O.N."/>
            <person name="Pelaez A.I."/>
            <person name="Sanchez J."/>
            <person name="Ferrer M."/>
        </authorList>
    </citation>
    <scope>NUCLEOTIDE SEQUENCE</scope>
</reference>
<name>T1AL32_9ZZZZ</name>
<accession>T1AL32</accession>
<sequence>RVTPFLEAQGHRVVPVTLPGPAERTDELGPAIGLRAHVDDTVRRIETTDLREVIRVGHSYAGAVVGGVARRIPHRIRAQVYVDTMPLAEGASRLDGFSPEGQARFEGAVRTVHGTRVWPVPEPLGSQAPGEGLSPSDIDLIRSRGTPHPALVFEERLTGPVKRGPYPTSYAISCV</sequence>